<sequence>MTIQLSKSDFKLGLSCPTKLYYKKHQFPTSLEGNEYIEMLADGGYMIGYLAQLLYPTGIEVTGSLENAIETTSLHLQQEDIILFEPVIRFGEMIARIDILVKNGKNLKIIEVKSKSFDSVEAQLFKQKGKNYFGSSWTEYLYDVAYQKVILQNVFPESTIECELLMPDKSKRAEIDSMVSLFQLTSVDESNTFRKPVISFTGTQLDLELIKKYPTLEWINVDNEIKPLLNKCINMANILIEQLKAGERIESPIGLNCKDCEYSATDILHDESGFKLCWGKMAEPKPHILELGQLGNVNKKNGIITDLIKNGKTSLYDVPVTALIKDDGTPYYNNRPLYQITEKEEFLLSGFEGVCSIIQYPLFFIDFETSQMALPYHKGMRCYENVIFQYSCHIIHHKGAEPVHAEWLNTNDSFPNHEFARSLMKVLGTRGTIFIWSKYEITQFKNILRTLVETDEDTDLRLWLETLLNDFEANDGRFIDLNMEATKYYYHPFMGGRTSIKVTLPAVLKSTKSEKIKNWLDKKGLLKFDEDGSIINPYKLLPSMPILEDAFQINVKDGSGAMRAYQDMLYGINKNNEQIKAIYIDCLLFYCFLDTLAMVIIWEHWCGMNQRNI</sequence>
<accession>A0A4Q5LN99</accession>
<gene>
    <name evidence="2" type="ORF">EWM62_09995</name>
</gene>
<dbReference type="OrthoDB" id="9783873at2"/>
<dbReference type="AlphaFoldDB" id="A0A4Q5LN99"/>
<comment type="caution">
    <text evidence="2">The sequence shown here is derived from an EMBL/GenBank/DDBJ whole genome shotgun (WGS) entry which is preliminary data.</text>
</comment>
<organism evidence="2 3">
    <name type="scientific">Mucilaginibacter terrigena</name>
    <dbReference type="NCBI Taxonomy" id="2492395"/>
    <lineage>
        <taxon>Bacteria</taxon>
        <taxon>Pseudomonadati</taxon>
        <taxon>Bacteroidota</taxon>
        <taxon>Sphingobacteriia</taxon>
        <taxon>Sphingobacteriales</taxon>
        <taxon>Sphingobacteriaceae</taxon>
        <taxon>Mucilaginibacter</taxon>
    </lineage>
</organism>
<evidence type="ECO:0000313" key="2">
    <source>
        <dbReference type="EMBL" id="RYU90953.1"/>
    </source>
</evidence>
<dbReference type="EMBL" id="SEWG01000003">
    <property type="protein sequence ID" value="RYU90953.1"/>
    <property type="molecule type" value="Genomic_DNA"/>
</dbReference>
<dbReference type="Pfam" id="PF11074">
    <property type="entry name" value="DUF2779"/>
    <property type="match status" value="1"/>
</dbReference>
<feature type="domain" description="DUF2779" evidence="1">
    <location>
        <begin position="363"/>
        <end position="499"/>
    </location>
</feature>
<dbReference type="RefSeq" id="WP_129876501.1">
    <property type="nucleotide sequence ID" value="NZ_SEWG01000003.1"/>
</dbReference>
<name>A0A4Q5LN99_9SPHI</name>
<dbReference type="InterPro" id="IPR021301">
    <property type="entry name" value="DUF2779"/>
</dbReference>
<evidence type="ECO:0000313" key="3">
    <source>
        <dbReference type="Proteomes" id="UP000293331"/>
    </source>
</evidence>
<proteinExistence type="predicted"/>
<evidence type="ECO:0000259" key="1">
    <source>
        <dbReference type="Pfam" id="PF11074"/>
    </source>
</evidence>
<protein>
    <submittedName>
        <fullName evidence="2">DUF2779 domain-containing protein</fullName>
    </submittedName>
</protein>
<dbReference type="Proteomes" id="UP000293331">
    <property type="component" value="Unassembled WGS sequence"/>
</dbReference>
<reference evidence="2 3" key="1">
    <citation type="submission" date="2019-02" db="EMBL/GenBank/DDBJ databases">
        <title>Bacterial novel species Mucilaginibacter sp. 17JY9-4 isolated from soil.</title>
        <authorList>
            <person name="Jung H.-Y."/>
        </authorList>
    </citation>
    <scope>NUCLEOTIDE SEQUENCE [LARGE SCALE GENOMIC DNA]</scope>
    <source>
        <strain evidence="2 3">17JY9-4</strain>
    </source>
</reference>
<keyword evidence="3" id="KW-1185">Reference proteome</keyword>